<evidence type="ECO:0000256" key="6">
    <source>
        <dbReference type="NCBIfam" id="TIGR01068"/>
    </source>
</evidence>
<organism evidence="8 9">
    <name type="scientific">Blastococcus deserti</name>
    <dbReference type="NCBI Taxonomy" id="2259033"/>
    <lineage>
        <taxon>Bacteria</taxon>
        <taxon>Bacillati</taxon>
        <taxon>Actinomycetota</taxon>
        <taxon>Actinomycetes</taxon>
        <taxon>Geodermatophilales</taxon>
        <taxon>Geodermatophilaceae</taxon>
        <taxon>Blastococcus</taxon>
    </lineage>
</organism>
<comment type="caution">
    <text evidence="8">The sequence shown here is derived from an EMBL/GenBank/DDBJ whole genome shotgun (WGS) entry which is preliminary data.</text>
</comment>
<evidence type="ECO:0000256" key="2">
    <source>
        <dbReference type="ARBA" id="ARBA00022448"/>
    </source>
</evidence>
<protein>
    <recommendedName>
        <fullName evidence="6">Thioredoxin</fullName>
    </recommendedName>
</protein>
<dbReference type="PANTHER" id="PTHR45663">
    <property type="entry name" value="GEO12009P1"/>
    <property type="match status" value="1"/>
</dbReference>
<dbReference type="InterPro" id="IPR017937">
    <property type="entry name" value="Thioredoxin_CS"/>
</dbReference>
<dbReference type="SUPFAM" id="SSF52833">
    <property type="entry name" value="Thioredoxin-like"/>
    <property type="match status" value="1"/>
</dbReference>
<name>A0ABW4X6W1_9ACTN</name>
<dbReference type="PROSITE" id="PS51352">
    <property type="entry name" value="THIOREDOXIN_2"/>
    <property type="match status" value="1"/>
</dbReference>
<proteinExistence type="inferred from homology"/>
<evidence type="ECO:0000256" key="1">
    <source>
        <dbReference type="ARBA" id="ARBA00008987"/>
    </source>
</evidence>
<dbReference type="PRINTS" id="PR00421">
    <property type="entry name" value="THIOREDOXIN"/>
</dbReference>
<evidence type="ECO:0000259" key="7">
    <source>
        <dbReference type="PROSITE" id="PS51352"/>
    </source>
</evidence>
<evidence type="ECO:0000256" key="3">
    <source>
        <dbReference type="ARBA" id="ARBA00022982"/>
    </source>
</evidence>
<dbReference type="EMBL" id="JBHUHP010000004">
    <property type="protein sequence ID" value="MFD2091155.1"/>
    <property type="molecule type" value="Genomic_DNA"/>
</dbReference>
<sequence length="127" mass="13821">MAARGRVRCPACHTDLPWLVDAGEGDFDAAVRDSRLPVLVDVWAPWCGPCRTVSPTVERLAAERAGRLKVVRVNADEAPGVSSRLGVRGIPTLVLFAGGEERDRVVGAQPPEALTRWVDRHLTESRT</sequence>
<dbReference type="InterPro" id="IPR013766">
    <property type="entry name" value="Thioredoxin_domain"/>
</dbReference>
<dbReference type="Gene3D" id="3.40.30.10">
    <property type="entry name" value="Glutaredoxin"/>
    <property type="match status" value="1"/>
</dbReference>
<dbReference type="InterPro" id="IPR005746">
    <property type="entry name" value="Thioredoxin"/>
</dbReference>
<evidence type="ECO:0000256" key="5">
    <source>
        <dbReference type="ARBA" id="ARBA00023284"/>
    </source>
</evidence>
<comment type="similarity">
    <text evidence="1">Belongs to the thioredoxin family.</text>
</comment>
<dbReference type="Pfam" id="PF00085">
    <property type="entry name" value="Thioredoxin"/>
    <property type="match status" value="1"/>
</dbReference>
<evidence type="ECO:0000313" key="9">
    <source>
        <dbReference type="Proteomes" id="UP001597402"/>
    </source>
</evidence>
<dbReference type="PROSITE" id="PS00194">
    <property type="entry name" value="THIOREDOXIN_1"/>
    <property type="match status" value="1"/>
</dbReference>
<feature type="domain" description="Thioredoxin" evidence="7">
    <location>
        <begin position="5"/>
        <end position="123"/>
    </location>
</feature>
<dbReference type="CDD" id="cd02947">
    <property type="entry name" value="TRX_family"/>
    <property type="match status" value="1"/>
</dbReference>
<dbReference type="RefSeq" id="WP_376873129.1">
    <property type="nucleotide sequence ID" value="NZ_JBHUHP010000004.1"/>
</dbReference>
<evidence type="ECO:0000256" key="4">
    <source>
        <dbReference type="ARBA" id="ARBA00023157"/>
    </source>
</evidence>
<accession>A0ABW4X6W1</accession>
<keyword evidence="4" id="KW-1015">Disulfide bond</keyword>
<dbReference type="InterPro" id="IPR036249">
    <property type="entry name" value="Thioredoxin-like_sf"/>
</dbReference>
<reference evidence="9" key="1">
    <citation type="journal article" date="2019" name="Int. J. Syst. Evol. Microbiol.">
        <title>The Global Catalogue of Microorganisms (GCM) 10K type strain sequencing project: providing services to taxonomists for standard genome sequencing and annotation.</title>
        <authorList>
            <consortium name="The Broad Institute Genomics Platform"/>
            <consortium name="The Broad Institute Genome Sequencing Center for Infectious Disease"/>
            <person name="Wu L."/>
            <person name="Ma J."/>
        </authorList>
    </citation>
    <scope>NUCLEOTIDE SEQUENCE [LARGE SCALE GENOMIC DNA]</scope>
    <source>
        <strain evidence="9">JCM 3338</strain>
    </source>
</reference>
<keyword evidence="9" id="KW-1185">Reference proteome</keyword>
<dbReference type="NCBIfam" id="TIGR01068">
    <property type="entry name" value="thioredoxin"/>
    <property type="match status" value="1"/>
</dbReference>
<keyword evidence="5" id="KW-0676">Redox-active center</keyword>
<keyword evidence="2" id="KW-0813">Transport</keyword>
<dbReference type="PANTHER" id="PTHR45663:SF11">
    <property type="entry name" value="GEO12009P1"/>
    <property type="match status" value="1"/>
</dbReference>
<evidence type="ECO:0000313" key="8">
    <source>
        <dbReference type="EMBL" id="MFD2091155.1"/>
    </source>
</evidence>
<keyword evidence="3" id="KW-0249">Electron transport</keyword>
<gene>
    <name evidence="8" type="primary">trxA</name>
    <name evidence="8" type="ORF">ACFSHS_06155</name>
</gene>
<dbReference type="Proteomes" id="UP001597402">
    <property type="component" value="Unassembled WGS sequence"/>
</dbReference>